<dbReference type="GO" id="GO:0005524">
    <property type="term" value="F:ATP binding"/>
    <property type="evidence" value="ECO:0007669"/>
    <property type="project" value="UniProtKB-KW"/>
</dbReference>
<dbReference type="PANTHER" id="PTHR11406">
    <property type="entry name" value="PHOSPHOGLYCERATE KINASE"/>
    <property type="match status" value="1"/>
</dbReference>
<name>A0A1F6M8H4_9BACT</name>
<evidence type="ECO:0000256" key="3">
    <source>
        <dbReference type="ARBA" id="ARBA00022679"/>
    </source>
</evidence>
<dbReference type="Pfam" id="PF00162">
    <property type="entry name" value="PGK"/>
    <property type="match status" value="1"/>
</dbReference>
<dbReference type="EC" id="2.7.2.3" evidence="2 7"/>
<evidence type="ECO:0000313" key="8">
    <source>
        <dbReference type="EMBL" id="OGH67929.1"/>
    </source>
</evidence>
<evidence type="ECO:0000256" key="6">
    <source>
        <dbReference type="ARBA" id="ARBA00022840"/>
    </source>
</evidence>
<dbReference type="PANTHER" id="PTHR11406:SF23">
    <property type="entry name" value="PHOSPHOGLYCERATE KINASE 1, CHLOROPLASTIC-RELATED"/>
    <property type="match status" value="1"/>
</dbReference>
<dbReference type="SUPFAM" id="SSF53748">
    <property type="entry name" value="Phosphoglycerate kinase"/>
    <property type="match status" value="1"/>
</dbReference>
<proteinExistence type="inferred from homology"/>
<dbReference type="GO" id="GO:0005829">
    <property type="term" value="C:cytosol"/>
    <property type="evidence" value="ECO:0007669"/>
    <property type="project" value="TreeGrafter"/>
</dbReference>
<comment type="caution">
    <text evidence="8">The sequence shown here is derived from an EMBL/GenBank/DDBJ whole genome shotgun (WGS) entry which is preliminary data.</text>
</comment>
<dbReference type="InterPro" id="IPR001576">
    <property type="entry name" value="Phosphoglycerate_kinase"/>
</dbReference>
<evidence type="ECO:0000313" key="9">
    <source>
        <dbReference type="Proteomes" id="UP000176282"/>
    </source>
</evidence>
<dbReference type="GO" id="GO:0006094">
    <property type="term" value="P:gluconeogenesis"/>
    <property type="evidence" value="ECO:0007669"/>
    <property type="project" value="TreeGrafter"/>
</dbReference>
<evidence type="ECO:0000256" key="7">
    <source>
        <dbReference type="RuleBase" id="RU000532"/>
    </source>
</evidence>
<sequence>GPATIELYKSYIQKAKTLVWNGAMGYFEQQPYDTGTLAIARLVAAQSKGKAFGVVGGGETVQALEMV</sequence>
<dbReference type="EMBL" id="MFQB01000020">
    <property type="protein sequence ID" value="OGH67929.1"/>
    <property type="molecule type" value="Genomic_DNA"/>
</dbReference>
<dbReference type="PRINTS" id="PR00477">
    <property type="entry name" value="PHGLYCKINASE"/>
</dbReference>
<dbReference type="InterPro" id="IPR036043">
    <property type="entry name" value="Phosphoglycerate_kinase_sf"/>
</dbReference>
<dbReference type="GO" id="GO:0006096">
    <property type="term" value="P:glycolytic process"/>
    <property type="evidence" value="ECO:0007669"/>
    <property type="project" value="InterPro"/>
</dbReference>
<keyword evidence="5 7" id="KW-0418">Kinase</keyword>
<comment type="similarity">
    <text evidence="7">Belongs to the phosphoglycerate kinase family.</text>
</comment>
<evidence type="ECO:0000256" key="5">
    <source>
        <dbReference type="ARBA" id="ARBA00022777"/>
    </source>
</evidence>
<keyword evidence="4" id="KW-0547">Nucleotide-binding</keyword>
<keyword evidence="6" id="KW-0067">ATP-binding</keyword>
<evidence type="ECO:0000256" key="4">
    <source>
        <dbReference type="ARBA" id="ARBA00022741"/>
    </source>
</evidence>
<reference evidence="8 9" key="1">
    <citation type="journal article" date="2016" name="Nat. Commun.">
        <title>Thousands of microbial genomes shed light on interconnected biogeochemical processes in an aquifer system.</title>
        <authorList>
            <person name="Anantharaman K."/>
            <person name="Brown C.T."/>
            <person name="Hug L.A."/>
            <person name="Sharon I."/>
            <person name="Castelle C.J."/>
            <person name="Probst A.J."/>
            <person name="Thomas B.C."/>
            <person name="Singh A."/>
            <person name="Wilkins M.J."/>
            <person name="Karaoz U."/>
            <person name="Brodie E.L."/>
            <person name="Williams K.H."/>
            <person name="Hubbard S.S."/>
            <person name="Banfield J.F."/>
        </authorList>
    </citation>
    <scope>NUCLEOTIDE SEQUENCE [LARGE SCALE GENOMIC DNA]</scope>
</reference>
<dbReference type="Gene3D" id="3.40.50.1260">
    <property type="entry name" value="Phosphoglycerate kinase, N-terminal domain"/>
    <property type="match status" value="1"/>
</dbReference>
<dbReference type="GO" id="GO:0004618">
    <property type="term" value="F:phosphoglycerate kinase activity"/>
    <property type="evidence" value="ECO:0007669"/>
    <property type="project" value="UniProtKB-EC"/>
</dbReference>
<dbReference type="AlphaFoldDB" id="A0A1F6M8H4"/>
<evidence type="ECO:0000256" key="1">
    <source>
        <dbReference type="ARBA" id="ARBA00000642"/>
    </source>
</evidence>
<comment type="catalytic activity">
    <reaction evidence="1 7">
        <text>(2R)-3-phosphoglycerate + ATP = (2R)-3-phospho-glyceroyl phosphate + ADP</text>
        <dbReference type="Rhea" id="RHEA:14801"/>
        <dbReference type="ChEBI" id="CHEBI:30616"/>
        <dbReference type="ChEBI" id="CHEBI:57604"/>
        <dbReference type="ChEBI" id="CHEBI:58272"/>
        <dbReference type="ChEBI" id="CHEBI:456216"/>
        <dbReference type="EC" id="2.7.2.3"/>
    </reaction>
</comment>
<organism evidence="8 9">
    <name type="scientific">Candidatus Magasanikbacteria bacterium RIFCSPHIGHO2_02_FULL_47_14</name>
    <dbReference type="NCBI Taxonomy" id="1798680"/>
    <lineage>
        <taxon>Bacteria</taxon>
        <taxon>Candidatus Magasanikiibacteriota</taxon>
    </lineage>
</organism>
<protein>
    <recommendedName>
        <fullName evidence="2 7">Phosphoglycerate kinase</fullName>
        <ecNumber evidence="2 7">2.7.2.3</ecNumber>
    </recommendedName>
</protein>
<dbReference type="GO" id="GO:0043531">
    <property type="term" value="F:ADP binding"/>
    <property type="evidence" value="ECO:0007669"/>
    <property type="project" value="TreeGrafter"/>
</dbReference>
<dbReference type="InterPro" id="IPR015824">
    <property type="entry name" value="Phosphoglycerate_kinase_N"/>
</dbReference>
<feature type="non-terminal residue" evidence="8">
    <location>
        <position position="1"/>
    </location>
</feature>
<evidence type="ECO:0000256" key="2">
    <source>
        <dbReference type="ARBA" id="ARBA00013061"/>
    </source>
</evidence>
<keyword evidence="3 7" id="KW-0808">Transferase</keyword>
<dbReference type="Proteomes" id="UP000176282">
    <property type="component" value="Unassembled WGS sequence"/>
</dbReference>
<gene>
    <name evidence="8" type="ORF">A3J66_01785</name>
</gene>
<feature type="non-terminal residue" evidence="8">
    <location>
        <position position="67"/>
    </location>
</feature>
<accession>A0A1F6M8H4</accession>